<dbReference type="Proteomes" id="UP000540762">
    <property type="component" value="Unassembled WGS sequence"/>
</dbReference>
<organism evidence="1 2">
    <name type="scientific">Brachypodius melanocephalos</name>
    <name type="common">black-headed bulbul</name>
    <dbReference type="NCBI Taxonomy" id="3235156"/>
    <lineage>
        <taxon>Eukaryota</taxon>
        <taxon>Metazoa</taxon>
        <taxon>Chordata</taxon>
        <taxon>Craniata</taxon>
        <taxon>Vertebrata</taxon>
        <taxon>Euteleostomi</taxon>
        <taxon>Archelosauria</taxon>
        <taxon>Archosauria</taxon>
        <taxon>Dinosauria</taxon>
        <taxon>Saurischia</taxon>
        <taxon>Theropoda</taxon>
        <taxon>Coelurosauria</taxon>
        <taxon>Aves</taxon>
        <taxon>Neognathae</taxon>
        <taxon>Neoaves</taxon>
        <taxon>Telluraves</taxon>
        <taxon>Australaves</taxon>
        <taxon>Passeriformes</taxon>
        <taxon>Sylvioidea</taxon>
        <taxon>Pycnonotidae</taxon>
        <taxon>Brachypodius</taxon>
    </lineage>
</organism>
<feature type="non-terminal residue" evidence="1">
    <location>
        <position position="1"/>
    </location>
</feature>
<dbReference type="AlphaFoldDB" id="A0A7K7MF06"/>
<protein>
    <submittedName>
        <fullName evidence="1">ESPL1 protein</fullName>
    </submittedName>
</protein>
<keyword evidence="2" id="KW-1185">Reference proteome</keyword>
<dbReference type="SUPFAM" id="SSF48452">
    <property type="entry name" value="TPR-like"/>
    <property type="match status" value="1"/>
</dbReference>
<feature type="non-terminal residue" evidence="1">
    <location>
        <position position="109"/>
    </location>
</feature>
<comment type="caution">
    <text evidence="1">The sequence shown here is derived from an EMBL/GenBank/DDBJ whole genome shotgun (WGS) entry which is preliminary data.</text>
</comment>
<gene>
    <name evidence="1" type="primary">Espl1_1</name>
    <name evidence="1" type="ORF">BRAATR_R13987</name>
</gene>
<dbReference type="InterPro" id="IPR011990">
    <property type="entry name" value="TPR-like_helical_dom_sf"/>
</dbReference>
<sequence>ALSKALDEALSLWEQLLEAPGIPGIRSPEQTLSSLQVLAELYRLQGKPLQALQSFLLLRSLCRRLGDGLGTANSLCGISRILLELHCPAQAQVFLEELESCLGREESSE</sequence>
<evidence type="ECO:0000313" key="1">
    <source>
        <dbReference type="EMBL" id="NWZ41884.1"/>
    </source>
</evidence>
<proteinExistence type="predicted"/>
<reference evidence="1 2" key="1">
    <citation type="submission" date="2019-09" db="EMBL/GenBank/DDBJ databases">
        <title>Bird 10,000 Genomes (B10K) Project - Family phase.</title>
        <authorList>
            <person name="Zhang G."/>
        </authorList>
    </citation>
    <scope>NUCLEOTIDE SEQUENCE [LARGE SCALE GENOMIC DNA]</scope>
    <source>
        <strain evidence="1">OUT-0037</strain>
        <tissue evidence="1">Liver</tissue>
    </source>
</reference>
<name>A0A7K7MF06_9PASS</name>
<dbReference type="Pfam" id="PF13424">
    <property type="entry name" value="TPR_12"/>
    <property type="match status" value="1"/>
</dbReference>
<accession>A0A7K7MF06</accession>
<evidence type="ECO:0000313" key="2">
    <source>
        <dbReference type="Proteomes" id="UP000540762"/>
    </source>
</evidence>
<dbReference type="Gene3D" id="1.25.40.10">
    <property type="entry name" value="Tetratricopeptide repeat domain"/>
    <property type="match status" value="1"/>
</dbReference>
<dbReference type="EMBL" id="VZSR01003120">
    <property type="protein sequence ID" value="NWZ41884.1"/>
    <property type="molecule type" value="Genomic_DNA"/>
</dbReference>